<keyword evidence="7" id="KW-0406">Ion transport</keyword>
<dbReference type="Proteomes" id="UP000199002">
    <property type="component" value="Unassembled WGS sequence"/>
</dbReference>
<dbReference type="InterPro" id="IPR023614">
    <property type="entry name" value="Porin_dom_sf"/>
</dbReference>
<dbReference type="InterPro" id="IPR033900">
    <property type="entry name" value="Gram_neg_porin_domain"/>
</dbReference>
<dbReference type="Pfam" id="PF13609">
    <property type="entry name" value="Porin_4"/>
    <property type="match status" value="1"/>
</dbReference>
<organism evidence="13 14">
    <name type="scientific">Acidovorax soli</name>
    <dbReference type="NCBI Taxonomy" id="592050"/>
    <lineage>
        <taxon>Bacteria</taxon>
        <taxon>Pseudomonadati</taxon>
        <taxon>Pseudomonadota</taxon>
        <taxon>Betaproteobacteria</taxon>
        <taxon>Burkholderiales</taxon>
        <taxon>Comamonadaceae</taxon>
        <taxon>Acidovorax</taxon>
    </lineage>
</organism>
<evidence type="ECO:0000256" key="8">
    <source>
        <dbReference type="ARBA" id="ARBA00023114"/>
    </source>
</evidence>
<evidence type="ECO:0000256" key="9">
    <source>
        <dbReference type="ARBA" id="ARBA00023136"/>
    </source>
</evidence>
<dbReference type="PANTHER" id="PTHR34501:SF9">
    <property type="entry name" value="MAJOR OUTER MEMBRANE PROTEIN P.IA"/>
    <property type="match status" value="1"/>
</dbReference>
<comment type="subcellular location">
    <subcellularLocation>
        <location evidence="1">Cell outer membrane</location>
        <topology evidence="1">Multi-pass membrane protein</topology>
    </subcellularLocation>
</comment>
<proteinExistence type="predicted"/>
<evidence type="ECO:0000256" key="5">
    <source>
        <dbReference type="ARBA" id="ARBA00022692"/>
    </source>
</evidence>
<feature type="signal peptide" evidence="11">
    <location>
        <begin position="1"/>
        <end position="20"/>
    </location>
</feature>
<sequence>MKPQHLAWLAALATPALTLAQGSTTLYGIADAGVRHTAGMTAANAPGTASATSLASGVNNTSRFGFRSREELGGGLYALFNFETGLNIDSGSTANAKFFDRAAIVGLGGAWGQVTAGRQTNLLADAVSPVDAAGMRFASFNPNIATAALSSHGLGVEYGTAGSSSGSYRLDNAVKYTGRFGPVTARAMYSFGENAGNTSAQSSAGAGLAYAAGDWTVSGAVQRFKTAGNLSLQAFTLGAAYQLGSVRLAANTARSEADTSTTARTEQRVQSAGATWSVTGAVDLTAAVYRLDRQRTGKREDGYTRALLFAEYKLSRRTKLYAELDRTQWRDGFQGAANRDRATGITTGVLHTF</sequence>
<reference evidence="14" key="1">
    <citation type="submission" date="2016-10" db="EMBL/GenBank/DDBJ databases">
        <authorList>
            <person name="Varghese N."/>
            <person name="Submissions S."/>
        </authorList>
    </citation>
    <scope>NUCLEOTIDE SEQUENCE [LARGE SCALE GENOMIC DNA]</scope>
    <source>
        <strain evidence="14">DSM 25157</strain>
    </source>
</reference>
<gene>
    <name evidence="13" type="ORF">SAMN05421875_10323</name>
</gene>
<keyword evidence="5" id="KW-0812">Transmembrane</keyword>
<evidence type="ECO:0000313" key="14">
    <source>
        <dbReference type="Proteomes" id="UP000199002"/>
    </source>
</evidence>
<keyword evidence="9" id="KW-0472">Membrane</keyword>
<evidence type="ECO:0000256" key="4">
    <source>
        <dbReference type="ARBA" id="ARBA00022452"/>
    </source>
</evidence>
<name>A0A1H3WT73_9BURK</name>
<keyword evidence="6 11" id="KW-0732">Signal</keyword>
<evidence type="ECO:0000256" key="3">
    <source>
        <dbReference type="ARBA" id="ARBA00022448"/>
    </source>
</evidence>
<feature type="domain" description="Porin" evidence="12">
    <location>
        <begin position="7"/>
        <end position="328"/>
    </location>
</feature>
<keyword evidence="3" id="KW-0813">Transport</keyword>
<dbReference type="Gene3D" id="2.40.160.10">
    <property type="entry name" value="Porin"/>
    <property type="match status" value="1"/>
</dbReference>
<evidence type="ECO:0000313" key="13">
    <source>
        <dbReference type="EMBL" id="SDZ89582.1"/>
    </source>
</evidence>
<dbReference type="AlphaFoldDB" id="A0A1H3WT73"/>
<dbReference type="GO" id="GO:0015288">
    <property type="term" value="F:porin activity"/>
    <property type="evidence" value="ECO:0007669"/>
    <property type="project" value="UniProtKB-KW"/>
</dbReference>
<evidence type="ECO:0000256" key="10">
    <source>
        <dbReference type="ARBA" id="ARBA00023237"/>
    </source>
</evidence>
<keyword evidence="8" id="KW-0626">Porin</keyword>
<dbReference type="EMBL" id="FNQJ01000003">
    <property type="protein sequence ID" value="SDZ89582.1"/>
    <property type="molecule type" value="Genomic_DNA"/>
</dbReference>
<evidence type="ECO:0000256" key="7">
    <source>
        <dbReference type="ARBA" id="ARBA00023065"/>
    </source>
</evidence>
<keyword evidence="14" id="KW-1185">Reference proteome</keyword>
<evidence type="ECO:0000256" key="6">
    <source>
        <dbReference type="ARBA" id="ARBA00022729"/>
    </source>
</evidence>
<dbReference type="CDD" id="cd00342">
    <property type="entry name" value="gram_neg_porins"/>
    <property type="match status" value="1"/>
</dbReference>
<feature type="chain" id="PRO_5011759614" evidence="11">
    <location>
        <begin position="21"/>
        <end position="353"/>
    </location>
</feature>
<dbReference type="PANTHER" id="PTHR34501">
    <property type="entry name" value="PROTEIN YDDL-RELATED"/>
    <property type="match status" value="1"/>
</dbReference>
<comment type="subunit">
    <text evidence="2">Homotrimer.</text>
</comment>
<dbReference type="GO" id="GO:0009279">
    <property type="term" value="C:cell outer membrane"/>
    <property type="evidence" value="ECO:0007669"/>
    <property type="project" value="UniProtKB-SubCell"/>
</dbReference>
<accession>A0A1H3WT73</accession>
<dbReference type="GO" id="GO:0006811">
    <property type="term" value="P:monoatomic ion transport"/>
    <property type="evidence" value="ECO:0007669"/>
    <property type="project" value="UniProtKB-KW"/>
</dbReference>
<evidence type="ECO:0000259" key="12">
    <source>
        <dbReference type="Pfam" id="PF13609"/>
    </source>
</evidence>
<keyword evidence="10" id="KW-0998">Cell outer membrane</keyword>
<keyword evidence="4" id="KW-1134">Transmembrane beta strand</keyword>
<evidence type="ECO:0000256" key="11">
    <source>
        <dbReference type="SAM" id="SignalP"/>
    </source>
</evidence>
<dbReference type="RefSeq" id="WP_092697033.1">
    <property type="nucleotide sequence ID" value="NZ_CAXIQL010000090.1"/>
</dbReference>
<dbReference type="GO" id="GO:0046930">
    <property type="term" value="C:pore complex"/>
    <property type="evidence" value="ECO:0007669"/>
    <property type="project" value="UniProtKB-KW"/>
</dbReference>
<dbReference type="InterPro" id="IPR050298">
    <property type="entry name" value="Gram-neg_bact_OMP"/>
</dbReference>
<dbReference type="STRING" id="592050.SAMN05421875_10323"/>
<dbReference type="GeneID" id="34233641"/>
<evidence type="ECO:0000256" key="2">
    <source>
        <dbReference type="ARBA" id="ARBA00011233"/>
    </source>
</evidence>
<protein>
    <submittedName>
        <fullName evidence="13">Outer membrane protein (Porin)</fullName>
    </submittedName>
</protein>
<evidence type="ECO:0000256" key="1">
    <source>
        <dbReference type="ARBA" id="ARBA00004571"/>
    </source>
</evidence>
<dbReference type="SUPFAM" id="SSF56935">
    <property type="entry name" value="Porins"/>
    <property type="match status" value="1"/>
</dbReference>